<gene>
    <name evidence="1" type="ORF">CAP_7472</name>
</gene>
<sequence length="50" mass="4961">MGSKAKAGLQPRSLGIAMSHEGLPAACKRAAPGALASMARKPGWSCGPLA</sequence>
<evidence type="ECO:0000313" key="2">
    <source>
        <dbReference type="Proteomes" id="UP000019678"/>
    </source>
</evidence>
<dbReference type="AlphaFoldDB" id="A0A017SZF8"/>
<organism evidence="1 2">
    <name type="scientific">Chondromyces apiculatus DSM 436</name>
    <dbReference type="NCBI Taxonomy" id="1192034"/>
    <lineage>
        <taxon>Bacteria</taxon>
        <taxon>Pseudomonadati</taxon>
        <taxon>Myxococcota</taxon>
        <taxon>Polyangia</taxon>
        <taxon>Polyangiales</taxon>
        <taxon>Polyangiaceae</taxon>
        <taxon>Chondromyces</taxon>
    </lineage>
</organism>
<name>A0A017SZF8_9BACT</name>
<accession>A0A017SZF8</accession>
<dbReference type="Proteomes" id="UP000019678">
    <property type="component" value="Unassembled WGS sequence"/>
</dbReference>
<reference evidence="1 2" key="1">
    <citation type="submission" date="2013-05" db="EMBL/GenBank/DDBJ databases">
        <title>Genome assembly of Chondromyces apiculatus DSM 436.</title>
        <authorList>
            <person name="Sharma G."/>
            <person name="Khatri I."/>
            <person name="Kaur C."/>
            <person name="Mayilraj S."/>
            <person name="Subramanian S."/>
        </authorList>
    </citation>
    <scope>NUCLEOTIDE SEQUENCE [LARGE SCALE GENOMIC DNA]</scope>
    <source>
        <strain evidence="1 2">DSM 436</strain>
    </source>
</reference>
<keyword evidence="2" id="KW-1185">Reference proteome</keyword>
<protein>
    <submittedName>
        <fullName evidence="1">Uncharacterized protein</fullName>
    </submittedName>
</protein>
<comment type="caution">
    <text evidence="1">The sequence shown here is derived from an EMBL/GenBank/DDBJ whole genome shotgun (WGS) entry which is preliminary data.</text>
</comment>
<proteinExistence type="predicted"/>
<dbReference type="EMBL" id="ASRX01000066">
    <property type="protein sequence ID" value="EYF02132.1"/>
    <property type="molecule type" value="Genomic_DNA"/>
</dbReference>
<evidence type="ECO:0000313" key="1">
    <source>
        <dbReference type="EMBL" id="EYF02132.1"/>
    </source>
</evidence>